<sequence>MTRTKLPQDLADWACTDGGAAFCAALRKRIYNGGSLDKPMDLAMTARQRADILDLFGTASVSERAIHLGRADQALLDSAYSTTLRHLLIGVGGPLRTKRGQARYQRIAKKARILYARADLHRRLEDIPELANELALLTALGNDTRWLPPNGTVAATKNWNTYAAALNAAAEWARGRNRGWKFAERELAVRALGGSKKWTDSAKAAFSRLIATSFEEAVYTADTGIRMLGPLSWKLSSLVADASAARPFVALPGTAAATQGILEVPARGILLIENQETFQALSRTPIHETWLCIWMEGYASDALAYFLAQMPDIPIAAWGDLDPPGIEIILNLQAKSGRTIHPVAMDADLYGAGYMLDEDAEDRMNWCRKARDLATRAPKPFQALAQAIARNDGYRCEQEGLHELVLPSLLKRLDRLRAVTVLLS</sequence>
<protein>
    <recommendedName>
        <fullName evidence="1">Wadjet protein JetD C-terminal domain-containing protein</fullName>
    </recommendedName>
</protein>
<dbReference type="Proteomes" id="UP000605361">
    <property type="component" value="Unassembled WGS sequence"/>
</dbReference>
<evidence type="ECO:0000313" key="3">
    <source>
        <dbReference type="Proteomes" id="UP000605361"/>
    </source>
</evidence>
<dbReference type="Gene3D" id="3.40.1360.10">
    <property type="match status" value="1"/>
</dbReference>
<keyword evidence="3" id="KW-1185">Reference proteome</keyword>
<dbReference type="RefSeq" id="WP_195896790.1">
    <property type="nucleotide sequence ID" value="NZ_JADOGI010000053.1"/>
</dbReference>
<feature type="domain" description="Wadjet protein JetD C-terminal" evidence="1">
    <location>
        <begin position="258"/>
        <end position="401"/>
    </location>
</feature>
<dbReference type="SUPFAM" id="SSF56726">
    <property type="entry name" value="DNA topoisomerase IV, alpha subunit"/>
    <property type="match status" value="1"/>
</dbReference>
<dbReference type="InterPro" id="IPR036078">
    <property type="entry name" value="Spo11/TopoVI_A_sf"/>
</dbReference>
<gene>
    <name evidence="2" type="ORF">ITP53_19255</name>
</gene>
<dbReference type="Pfam" id="PF09983">
    <property type="entry name" value="JetD_C"/>
    <property type="match status" value="1"/>
</dbReference>
<dbReference type="InterPro" id="IPR024534">
    <property type="entry name" value="JetD_C"/>
</dbReference>
<dbReference type="GO" id="GO:0005694">
    <property type="term" value="C:chromosome"/>
    <property type="evidence" value="ECO:0007669"/>
    <property type="project" value="InterPro"/>
</dbReference>
<proteinExistence type="predicted"/>
<evidence type="ECO:0000259" key="1">
    <source>
        <dbReference type="Pfam" id="PF09983"/>
    </source>
</evidence>
<name>A0A931AC45_9ACTN</name>
<accession>A0A931AC45</accession>
<dbReference type="EMBL" id="JADOGI010000053">
    <property type="protein sequence ID" value="MBF8187833.1"/>
    <property type="molecule type" value="Genomic_DNA"/>
</dbReference>
<comment type="caution">
    <text evidence="2">The sequence shown here is derived from an EMBL/GenBank/DDBJ whole genome shotgun (WGS) entry which is preliminary data.</text>
</comment>
<dbReference type="GO" id="GO:0003677">
    <property type="term" value="F:DNA binding"/>
    <property type="evidence" value="ECO:0007669"/>
    <property type="project" value="InterPro"/>
</dbReference>
<evidence type="ECO:0000313" key="2">
    <source>
        <dbReference type="EMBL" id="MBF8187833.1"/>
    </source>
</evidence>
<reference evidence="2" key="1">
    <citation type="submission" date="2020-11" db="EMBL/GenBank/DDBJ databases">
        <title>Whole-genome analyses of Nonomuraea sp. K274.</title>
        <authorList>
            <person name="Veyisoglu A."/>
        </authorList>
    </citation>
    <scope>NUCLEOTIDE SEQUENCE</scope>
    <source>
        <strain evidence="2">K274</strain>
    </source>
</reference>
<dbReference type="AlphaFoldDB" id="A0A931AC45"/>
<organism evidence="2 3">
    <name type="scientific">Nonomuraea cypriaca</name>
    <dbReference type="NCBI Taxonomy" id="1187855"/>
    <lineage>
        <taxon>Bacteria</taxon>
        <taxon>Bacillati</taxon>
        <taxon>Actinomycetota</taxon>
        <taxon>Actinomycetes</taxon>
        <taxon>Streptosporangiales</taxon>
        <taxon>Streptosporangiaceae</taxon>
        <taxon>Nonomuraea</taxon>
    </lineage>
</organism>